<dbReference type="SUPFAM" id="SSF56672">
    <property type="entry name" value="DNA/RNA polymerases"/>
    <property type="match status" value="1"/>
</dbReference>
<proteinExistence type="predicted"/>
<feature type="region of interest" description="Disordered" evidence="2">
    <location>
        <begin position="383"/>
        <end position="407"/>
    </location>
</feature>
<dbReference type="Proteomes" id="UP000887023">
    <property type="component" value="Chromosome"/>
</dbReference>
<accession>A0ABX8SBX9</accession>
<keyword evidence="1" id="KW-0227">DNA damage</keyword>
<dbReference type="InterPro" id="IPR050356">
    <property type="entry name" value="SulA_CellDiv_inhibitor"/>
</dbReference>
<feature type="domain" description="UmuC" evidence="3">
    <location>
        <begin position="25"/>
        <end position="95"/>
    </location>
</feature>
<dbReference type="InterPro" id="IPR043502">
    <property type="entry name" value="DNA/RNA_pol_sf"/>
</dbReference>
<dbReference type="CDD" id="cd03468">
    <property type="entry name" value="PolY_like"/>
    <property type="match status" value="1"/>
</dbReference>
<dbReference type="InterPro" id="IPR001126">
    <property type="entry name" value="UmuC"/>
</dbReference>
<gene>
    <name evidence="4" type="ORF">KV203_03440</name>
</gene>
<keyword evidence="5" id="KW-1185">Reference proteome</keyword>
<sequence length="510" mass="55297">MRTLIAWCPDWPVRTARRVGIGEPGRPVAVSAQGVVHACSPEARADGVRRGQRLRDAQARCPGLIVATHDPDLEVRSYEPVLAAVEERHPGVQLIRPGTCAIRVDRGSRFYGGEEHVGAVLAEALVGLGIADCRFGIADGPFAAEQAARRAAPQESLIIEPGAAAAFLAPLPIQVLGVAELTGLLPRLGLRTLGSFAALSPRDVLGRFGHTGLLAHRLARGHDGRLHTGRPEPEYERSQVFEPPLDRVEPLAFSMRRTAEEFVTGLADRQLVCTTVWIEVHAADGGVHERTWMHSRWFDSADLIDRLRWQLAGTPGERGGVAAPVTEVRFLPQVVVPLVDHAESLYGDGADDRIDRVAAKIQSLLGRDAVVSVVLGGGRGPADRQTLVPWGDPRRPPRPRDRPWPGTMPLPAPATVFAEPLPVRVVDAGGVDVGVTARGVVTAEPVRFTPPGAARSFAVRSWAGPWPIDERWWDTESARRVARFQLVGADDSAWLLLVAGGRWWAEARYD</sequence>
<name>A0ABX8SBX9_9ACTN</name>
<dbReference type="RefSeq" id="WP_066466696.1">
    <property type="nucleotide sequence ID" value="NZ_CBCRUZ010000003.1"/>
</dbReference>
<dbReference type="EMBL" id="CP079105">
    <property type="protein sequence ID" value="QXQ14477.1"/>
    <property type="molecule type" value="Genomic_DNA"/>
</dbReference>
<reference evidence="4" key="1">
    <citation type="submission" date="2021-07" db="EMBL/GenBank/DDBJ databases">
        <title>Candidatus Kaistella beijingensis sp. nov. isolated from a municipal wastewater treatment plant is involved in sludge foaming.</title>
        <authorList>
            <person name="Song Y."/>
            <person name="Liu S.-J."/>
        </authorList>
    </citation>
    <scope>NUCLEOTIDE SEQUENCE</scope>
    <source>
        <strain evidence="4">DSM 43998</strain>
    </source>
</reference>
<evidence type="ECO:0000313" key="5">
    <source>
        <dbReference type="Proteomes" id="UP000887023"/>
    </source>
</evidence>
<evidence type="ECO:0000256" key="1">
    <source>
        <dbReference type="ARBA" id="ARBA00022763"/>
    </source>
</evidence>
<dbReference type="Pfam" id="PF00817">
    <property type="entry name" value="IMS"/>
    <property type="match status" value="1"/>
</dbReference>
<protein>
    <submittedName>
        <fullName evidence="4">DNA polymerase Y family protein</fullName>
    </submittedName>
</protein>
<evidence type="ECO:0000256" key="2">
    <source>
        <dbReference type="SAM" id="MobiDB-lite"/>
    </source>
</evidence>
<organism evidence="4 5">
    <name type="scientific">Skermania pinensis</name>
    <dbReference type="NCBI Taxonomy" id="39122"/>
    <lineage>
        <taxon>Bacteria</taxon>
        <taxon>Bacillati</taxon>
        <taxon>Actinomycetota</taxon>
        <taxon>Actinomycetes</taxon>
        <taxon>Mycobacteriales</taxon>
        <taxon>Gordoniaceae</taxon>
        <taxon>Skermania</taxon>
    </lineage>
</organism>
<dbReference type="PANTHER" id="PTHR35369">
    <property type="entry name" value="BLR3025 PROTEIN-RELATED"/>
    <property type="match status" value="1"/>
</dbReference>
<feature type="compositionally biased region" description="Basic and acidic residues" evidence="2">
    <location>
        <begin position="392"/>
        <end position="403"/>
    </location>
</feature>
<evidence type="ECO:0000313" key="4">
    <source>
        <dbReference type="EMBL" id="QXQ14477.1"/>
    </source>
</evidence>
<dbReference type="Gene3D" id="3.40.1170.60">
    <property type="match status" value="1"/>
</dbReference>
<dbReference type="PANTHER" id="PTHR35369:SF2">
    <property type="entry name" value="BLR3025 PROTEIN"/>
    <property type="match status" value="1"/>
</dbReference>
<dbReference type="PROSITE" id="PS50173">
    <property type="entry name" value="UMUC"/>
    <property type="match status" value="1"/>
</dbReference>
<evidence type="ECO:0000259" key="3">
    <source>
        <dbReference type="PROSITE" id="PS50173"/>
    </source>
</evidence>